<dbReference type="VEuPathDB" id="FungiDB:FOXG_03047"/>
<dbReference type="Proteomes" id="UP000009097">
    <property type="component" value="Unassembled WGS sequence"/>
</dbReference>
<evidence type="ECO:0000313" key="1">
    <source>
        <dbReference type="EMBL" id="KNA98801.1"/>
    </source>
</evidence>
<dbReference type="EMBL" id="DS231698">
    <property type="protein sequence ID" value="KNA98801.1"/>
    <property type="molecule type" value="Genomic_DNA"/>
</dbReference>
<protein>
    <submittedName>
        <fullName evidence="1">Uncharacterized protein</fullName>
    </submittedName>
</protein>
<gene>
    <name evidence="1" type="ORF">FOXG_03047</name>
</gene>
<reference evidence="1" key="1">
    <citation type="submission" date="2007-04" db="EMBL/GenBank/DDBJ databases">
        <authorList>
            <consortium name="The Broad Institute Genome Sequencing Platform"/>
            <person name="Birren B."/>
            <person name="Lander E."/>
            <person name="Galagan J."/>
            <person name="Nusbaum C."/>
            <person name="Devon K."/>
            <person name="Ma L.-J."/>
            <person name="Jaffe D."/>
            <person name="Butler J."/>
            <person name="Alvarez P."/>
            <person name="Gnerre S."/>
            <person name="Grabherr M."/>
            <person name="Kleber M."/>
            <person name="Mauceli E."/>
            <person name="Brockman W."/>
            <person name="MacCallum I.A."/>
            <person name="Young S."/>
            <person name="LaButti K."/>
            <person name="DeCaprio D."/>
            <person name="Crawford M."/>
            <person name="Koehrsen M."/>
            <person name="Engels R."/>
            <person name="Montgomery P."/>
            <person name="Pearson M."/>
            <person name="Howarth C."/>
            <person name="Larson L."/>
            <person name="White J."/>
            <person name="O'Leary S."/>
            <person name="Kodira C."/>
            <person name="Zeng Q."/>
            <person name="Yandava C."/>
            <person name="Alvarado L."/>
            <person name="Kistler C."/>
            <person name="Shim W.-B."/>
            <person name="Kang S."/>
            <person name="Woloshuk C."/>
        </authorList>
    </citation>
    <scope>NUCLEOTIDE SEQUENCE</scope>
    <source>
        <strain evidence="1">4287</strain>
    </source>
</reference>
<name>A0A0J9WIM7_FUSO4</name>
<accession>A0A0J9WIM7</accession>
<sequence>MSGCSRNLQICWTSGLVQCLQSSESSWHSMSYLCLSWQRSLGNSWSLLRILRYSLCRLDLSQGRVLTASTWFRACPKAQCQDVVEHFSPLRTTGLWISNIS</sequence>
<organism evidence="1 2">
    <name type="scientific">Fusarium oxysporum f. sp. lycopersici (strain 4287 / CBS 123668 / FGSC 9935 / NRRL 34936)</name>
    <name type="common">Fusarium vascular wilt of tomato</name>
    <dbReference type="NCBI Taxonomy" id="426428"/>
    <lineage>
        <taxon>Eukaryota</taxon>
        <taxon>Fungi</taxon>
        <taxon>Dikarya</taxon>
        <taxon>Ascomycota</taxon>
        <taxon>Pezizomycotina</taxon>
        <taxon>Sordariomycetes</taxon>
        <taxon>Hypocreomycetidae</taxon>
        <taxon>Hypocreales</taxon>
        <taxon>Nectriaceae</taxon>
        <taxon>Fusarium</taxon>
        <taxon>Fusarium oxysporum species complex</taxon>
    </lineage>
</organism>
<dbReference type="KEGG" id="fox:FOXG_03047"/>
<evidence type="ECO:0000313" key="2">
    <source>
        <dbReference type="Proteomes" id="UP000009097"/>
    </source>
</evidence>
<dbReference type="AlphaFoldDB" id="A0A0J9WIM7"/>
<proteinExistence type="predicted"/>
<dbReference type="RefSeq" id="XP_018236847.1">
    <property type="nucleotide sequence ID" value="XM_018380555.1"/>
</dbReference>
<dbReference type="GeneID" id="28945196"/>
<reference evidence="1" key="2">
    <citation type="journal article" date="2010" name="Nature">
        <title>Comparative genomics reveals mobile pathogenicity chromosomes in Fusarium.</title>
        <authorList>
            <person name="Ma L.J."/>
            <person name="van der Does H.C."/>
            <person name="Borkovich K.A."/>
            <person name="Coleman J.J."/>
            <person name="Daboussi M.J."/>
            <person name="Di Pietro A."/>
            <person name="Dufresne M."/>
            <person name="Freitag M."/>
            <person name="Grabherr M."/>
            <person name="Henrissat B."/>
            <person name="Houterman P.M."/>
            <person name="Kang S."/>
            <person name="Shim W.B."/>
            <person name="Woloshuk C."/>
            <person name="Xie X."/>
            <person name="Xu J.R."/>
            <person name="Antoniw J."/>
            <person name="Baker S.E."/>
            <person name="Bluhm B.H."/>
            <person name="Breakspear A."/>
            <person name="Brown D.W."/>
            <person name="Butchko R.A."/>
            <person name="Chapman S."/>
            <person name="Coulson R."/>
            <person name="Coutinho P.M."/>
            <person name="Danchin E.G."/>
            <person name="Diener A."/>
            <person name="Gale L.R."/>
            <person name="Gardiner D.M."/>
            <person name="Goff S."/>
            <person name="Hammond-Kosack K.E."/>
            <person name="Hilburn K."/>
            <person name="Hua-Van A."/>
            <person name="Jonkers W."/>
            <person name="Kazan K."/>
            <person name="Kodira C.D."/>
            <person name="Koehrsen M."/>
            <person name="Kumar L."/>
            <person name="Lee Y.H."/>
            <person name="Li L."/>
            <person name="Manners J.M."/>
            <person name="Miranda-Saavedra D."/>
            <person name="Mukherjee M."/>
            <person name="Park G."/>
            <person name="Park J."/>
            <person name="Park S.Y."/>
            <person name="Proctor R.H."/>
            <person name="Regev A."/>
            <person name="Ruiz-Roldan M.C."/>
            <person name="Sain D."/>
            <person name="Sakthikumar S."/>
            <person name="Sykes S."/>
            <person name="Schwartz D.C."/>
            <person name="Turgeon B.G."/>
            <person name="Wapinski I."/>
            <person name="Yoder O."/>
            <person name="Young S."/>
            <person name="Zeng Q."/>
            <person name="Zhou S."/>
            <person name="Galagan J."/>
            <person name="Cuomo C.A."/>
            <person name="Kistler H.C."/>
            <person name="Rep M."/>
        </authorList>
    </citation>
    <scope>NUCLEOTIDE SEQUENCE [LARGE SCALE GENOMIC DNA]</scope>
    <source>
        <strain evidence="1">4287</strain>
    </source>
</reference>